<dbReference type="Pfam" id="PF00842">
    <property type="entry name" value="Ala_racemase_C"/>
    <property type="match status" value="1"/>
</dbReference>
<dbReference type="GO" id="GO:0008784">
    <property type="term" value="F:alanine racemase activity"/>
    <property type="evidence" value="ECO:0007669"/>
    <property type="project" value="UniProtKB-UniRule"/>
</dbReference>
<evidence type="ECO:0000256" key="3">
    <source>
        <dbReference type="ARBA" id="ARBA00022898"/>
    </source>
</evidence>
<evidence type="ECO:0000256" key="4">
    <source>
        <dbReference type="ARBA" id="ARBA00023235"/>
    </source>
</evidence>
<gene>
    <name evidence="9" type="ORF">HMPREF0216_00862</name>
</gene>
<keyword evidence="10" id="KW-1185">Reference proteome</keyword>
<dbReference type="PATRIC" id="fig|545697.3.peg.849"/>
<proteinExistence type="inferred from homology"/>
<dbReference type="FunFam" id="2.40.37.10:FF:000006">
    <property type="entry name" value="Alanine racemase"/>
    <property type="match status" value="1"/>
</dbReference>
<evidence type="ECO:0000256" key="7">
    <source>
        <dbReference type="PIRSR" id="PIRSR600821-52"/>
    </source>
</evidence>
<evidence type="ECO:0000256" key="6">
    <source>
        <dbReference type="PIRSR" id="PIRSR600821-50"/>
    </source>
</evidence>
<dbReference type="EMBL" id="AMEZ01000025">
    <property type="protein sequence ID" value="EKY28340.1"/>
    <property type="molecule type" value="Genomic_DNA"/>
</dbReference>
<reference evidence="9 10" key="1">
    <citation type="submission" date="2012-05" db="EMBL/GenBank/DDBJ databases">
        <authorList>
            <person name="Weinstock G."/>
            <person name="Sodergren E."/>
            <person name="Lobos E.A."/>
            <person name="Fulton L."/>
            <person name="Fulton R."/>
            <person name="Courtney L."/>
            <person name="Fronick C."/>
            <person name="O'Laughlin M."/>
            <person name="Godfrey J."/>
            <person name="Wilson R.M."/>
            <person name="Miner T."/>
            <person name="Farmer C."/>
            <person name="Delehaunty K."/>
            <person name="Cordes M."/>
            <person name="Minx P."/>
            <person name="Tomlinson C."/>
            <person name="Chen J."/>
            <person name="Wollam A."/>
            <person name="Pepin K.H."/>
            <person name="Bhonagiri V."/>
            <person name="Zhang X."/>
            <person name="Suruliraj S."/>
            <person name="Warren W."/>
            <person name="Mitreva M."/>
            <person name="Mardis E.R."/>
            <person name="Wilson R.K."/>
        </authorList>
    </citation>
    <scope>NUCLEOTIDE SEQUENCE [LARGE SCALE GENOMIC DNA]</scope>
    <source>
        <strain evidence="9 10">DSM 1785</strain>
    </source>
</reference>
<dbReference type="GO" id="GO:0030632">
    <property type="term" value="P:D-alanine biosynthetic process"/>
    <property type="evidence" value="ECO:0007669"/>
    <property type="project" value="UniProtKB-UniRule"/>
</dbReference>
<comment type="pathway">
    <text evidence="5">Amino-acid biosynthesis; D-alanine biosynthesis; D-alanine from L-alanine: step 1/1.</text>
</comment>
<dbReference type="InterPro" id="IPR011079">
    <property type="entry name" value="Ala_racemase_C"/>
</dbReference>
<dbReference type="OrthoDB" id="9813814at2"/>
<dbReference type="InterPro" id="IPR029066">
    <property type="entry name" value="PLP-binding_barrel"/>
</dbReference>
<dbReference type="Pfam" id="PF01168">
    <property type="entry name" value="Ala_racemase_N"/>
    <property type="match status" value="1"/>
</dbReference>
<dbReference type="Gene3D" id="2.40.37.10">
    <property type="entry name" value="Lyase, Ornithine Decarboxylase, Chain A, domain 1"/>
    <property type="match status" value="1"/>
</dbReference>
<dbReference type="FunFam" id="3.20.20.10:FF:000002">
    <property type="entry name" value="Alanine racemase"/>
    <property type="match status" value="1"/>
</dbReference>
<evidence type="ECO:0000313" key="10">
    <source>
        <dbReference type="Proteomes" id="UP000010420"/>
    </source>
</evidence>
<dbReference type="EC" id="5.1.1.1" evidence="5"/>
<accession>L1QKX7</accession>
<dbReference type="AlphaFoldDB" id="L1QKX7"/>
<feature type="domain" description="Alanine racemase C-terminal" evidence="8">
    <location>
        <begin position="246"/>
        <end position="374"/>
    </location>
</feature>
<protein>
    <recommendedName>
        <fullName evidence="5">Alanine racemase</fullName>
        <ecNumber evidence="5">5.1.1.1</ecNumber>
    </recommendedName>
</protein>
<comment type="catalytic activity">
    <reaction evidence="1 5">
        <text>L-alanine = D-alanine</text>
        <dbReference type="Rhea" id="RHEA:20249"/>
        <dbReference type="ChEBI" id="CHEBI:57416"/>
        <dbReference type="ChEBI" id="CHEBI:57972"/>
        <dbReference type="EC" id="5.1.1.1"/>
    </reaction>
</comment>
<dbReference type="InterPro" id="IPR001608">
    <property type="entry name" value="Ala_racemase_N"/>
</dbReference>
<dbReference type="NCBIfam" id="TIGR00492">
    <property type="entry name" value="alr"/>
    <property type="match status" value="1"/>
</dbReference>
<evidence type="ECO:0000256" key="5">
    <source>
        <dbReference type="HAMAP-Rule" id="MF_01201"/>
    </source>
</evidence>
<dbReference type="PANTHER" id="PTHR30511">
    <property type="entry name" value="ALANINE RACEMASE"/>
    <property type="match status" value="1"/>
</dbReference>
<dbReference type="GO" id="GO:0009252">
    <property type="term" value="P:peptidoglycan biosynthetic process"/>
    <property type="evidence" value="ECO:0007669"/>
    <property type="project" value="TreeGrafter"/>
</dbReference>
<keyword evidence="3 5" id="KW-0663">Pyridoxal phosphate</keyword>
<dbReference type="UniPathway" id="UPA00042">
    <property type="reaction ID" value="UER00497"/>
</dbReference>
<evidence type="ECO:0000256" key="2">
    <source>
        <dbReference type="ARBA" id="ARBA00001933"/>
    </source>
</evidence>
<dbReference type="STRING" id="545697.HMPREF0216_00862"/>
<dbReference type="RefSeq" id="WP_005211398.1">
    <property type="nucleotide sequence ID" value="NZ_KB291617.1"/>
</dbReference>
<sequence length="386" mass="43156">MEKIMRPVWAEIDLDVIANNMKNIKKLAGNKEVMAVVKADCYGHGASDVVPCLLENGASRLAVAMLTEAIELRKNNITAPIMILGYTPNYLGEELINYDIEQTIYDIDYAKELSDLALSMNKKAKVHIALDTGMGRIGFMPNLDSLNKVIEICSYKGLDVVGIFTHFSSSDEKDKSYTEFQFNKIIEFVDRLKEYGIDIPLKHASNSGAIIDMPNTYLDAVRAGIIIYGYYPSNDINKDNLSIKPALTLKAKIAHVKEVDKDSYIGYNRTFKTERKSVIATIPIGYADGYIRKLKHEAKVIVNGKFANIVGNICMDQFMIDVTDIENVKTGDEVILLGETDKLKFNADDLAKCADSINYEVLCLLKNRVPRAYIKNGEIINVKNNV</sequence>
<comment type="cofactor">
    <cofactor evidence="2 5 6">
        <name>pyridoxal 5'-phosphate</name>
        <dbReference type="ChEBI" id="CHEBI:597326"/>
    </cofactor>
</comment>
<dbReference type="HOGENOM" id="CLU_028393_2_2_9"/>
<feature type="binding site" evidence="5 7">
    <location>
        <position position="315"/>
    </location>
    <ligand>
        <name>substrate</name>
    </ligand>
</feature>
<comment type="caution">
    <text evidence="9">The sequence shown here is derived from an EMBL/GenBank/DDBJ whole genome shotgun (WGS) entry which is preliminary data.</text>
</comment>
<dbReference type="Gene3D" id="3.20.20.10">
    <property type="entry name" value="Alanine racemase"/>
    <property type="match status" value="1"/>
</dbReference>
<evidence type="ECO:0000256" key="1">
    <source>
        <dbReference type="ARBA" id="ARBA00000316"/>
    </source>
</evidence>
<dbReference type="Proteomes" id="UP000010420">
    <property type="component" value="Unassembled WGS sequence"/>
</dbReference>
<dbReference type="CDD" id="cd00430">
    <property type="entry name" value="PLPDE_III_AR"/>
    <property type="match status" value="1"/>
</dbReference>
<feature type="active site" description="Proton acceptor; specific for D-alanine" evidence="5">
    <location>
        <position position="38"/>
    </location>
</feature>
<dbReference type="eggNOG" id="COG0787">
    <property type="taxonomic scope" value="Bacteria"/>
</dbReference>
<evidence type="ECO:0000259" key="8">
    <source>
        <dbReference type="SMART" id="SM01005"/>
    </source>
</evidence>
<dbReference type="SUPFAM" id="SSF50621">
    <property type="entry name" value="Alanine racemase C-terminal domain-like"/>
    <property type="match status" value="1"/>
</dbReference>
<evidence type="ECO:0000313" key="9">
    <source>
        <dbReference type="EMBL" id="EKY28340.1"/>
    </source>
</evidence>
<feature type="active site" description="Proton acceptor; specific for L-alanine" evidence="5">
    <location>
        <position position="267"/>
    </location>
</feature>
<comment type="similarity">
    <text evidence="5">Belongs to the alanine racemase family.</text>
</comment>
<dbReference type="InterPro" id="IPR009006">
    <property type="entry name" value="Ala_racemase/Decarboxylase_C"/>
</dbReference>
<dbReference type="InterPro" id="IPR000821">
    <property type="entry name" value="Ala_racemase"/>
</dbReference>
<dbReference type="SMART" id="SM01005">
    <property type="entry name" value="Ala_racemase_C"/>
    <property type="match status" value="1"/>
</dbReference>
<feature type="binding site" evidence="5 7">
    <location>
        <position position="136"/>
    </location>
    <ligand>
        <name>substrate</name>
    </ligand>
</feature>
<comment type="function">
    <text evidence="5">Catalyzes the interconversion of L-alanine and D-alanine. May also act on other amino acids.</text>
</comment>
<keyword evidence="4 5" id="KW-0413">Isomerase</keyword>
<dbReference type="SUPFAM" id="SSF51419">
    <property type="entry name" value="PLP-binding barrel"/>
    <property type="match status" value="1"/>
</dbReference>
<name>L1QKX7_9CLOT</name>
<organism evidence="9 10">
    <name type="scientific">Clostridium celatum DSM 1785</name>
    <dbReference type="NCBI Taxonomy" id="545697"/>
    <lineage>
        <taxon>Bacteria</taxon>
        <taxon>Bacillati</taxon>
        <taxon>Bacillota</taxon>
        <taxon>Clostridia</taxon>
        <taxon>Eubacteriales</taxon>
        <taxon>Clostridiaceae</taxon>
        <taxon>Clostridium</taxon>
    </lineage>
</organism>
<feature type="modified residue" description="N6-(pyridoxal phosphate)lysine" evidence="5 6">
    <location>
        <position position="38"/>
    </location>
</feature>
<dbReference type="HAMAP" id="MF_01201">
    <property type="entry name" value="Ala_racemase"/>
    <property type="match status" value="1"/>
</dbReference>
<dbReference type="PANTHER" id="PTHR30511:SF0">
    <property type="entry name" value="ALANINE RACEMASE, CATABOLIC-RELATED"/>
    <property type="match status" value="1"/>
</dbReference>
<dbReference type="PRINTS" id="PR00992">
    <property type="entry name" value="ALARACEMASE"/>
</dbReference>
<dbReference type="GO" id="GO:0005829">
    <property type="term" value="C:cytosol"/>
    <property type="evidence" value="ECO:0007669"/>
    <property type="project" value="TreeGrafter"/>
</dbReference>
<dbReference type="GO" id="GO:0030170">
    <property type="term" value="F:pyridoxal phosphate binding"/>
    <property type="evidence" value="ECO:0007669"/>
    <property type="project" value="UniProtKB-UniRule"/>
</dbReference>